<evidence type="ECO:0000256" key="1">
    <source>
        <dbReference type="ARBA" id="ARBA00022527"/>
    </source>
</evidence>
<feature type="compositionally biased region" description="Basic and acidic residues" evidence="6">
    <location>
        <begin position="1"/>
        <end position="14"/>
    </location>
</feature>
<keyword evidence="1" id="KW-0723">Serine/threonine-protein kinase</keyword>
<dbReference type="GO" id="GO:0005524">
    <property type="term" value="F:ATP binding"/>
    <property type="evidence" value="ECO:0007669"/>
    <property type="project" value="UniProtKB-KW"/>
</dbReference>
<feature type="compositionally biased region" description="Acidic residues" evidence="6">
    <location>
        <begin position="351"/>
        <end position="374"/>
    </location>
</feature>
<reference evidence="8 9" key="1">
    <citation type="submission" date="2019-03" db="EMBL/GenBank/DDBJ databases">
        <title>Single cell metagenomics reveals metabolic interactions within the superorganism composed of flagellate Streblomastix strix and complex community of Bacteroidetes bacteria on its surface.</title>
        <authorList>
            <person name="Treitli S.C."/>
            <person name="Kolisko M."/>
            <person name="Husnik F."/>
            <person name="Keeling P."/>
            <person name="Hampl V."/>
        </authorList>
    </citation>
    <scope>NUCLEOTIDE SEQUENCE [LARGE SCALE GENOMIC DNA]</scope>
    <source>
        <strain evidence="8">ST1C</strain>
    </source>
</reference>
<protein>
    <submittedName>
        <fullName evidence="8">Putative Dual specificity protein kinase pom1</fullName>
    </submittedName>
</protein>
<evidence type="ECO:0000313" key="8">
    <source>
        <dbReference type="EMBL" id="KAA6369646.1"/>
    </source>
</evidence>
<evidence type="ECO:0000256" key="6">
    <source>
        <dbReference type="SAM" id="MobiDB-lite"/>
    </source>
</evidence>
<keyword evidence="4 8" id="KW-0418">Kinase</keyword>
<organism evidence="8 9">
    <name type="scientific">Streblomastix strix</name>
    <dbReference type="NCBI Taxonomy" id="222440"/>
    <lineage>
        <taxon>Eukaryota</taxon>
        <taxon>Metamonada</taxon>
        <taxon>Preaxostyla</taxon>
        <taxon>Oxymonadida</taxon>
        <taxon>Streblomastigidae</taxon>
        <taxon>Streblomastix</taxon>
    </lineage>
</organism>
<dbReference type="Gene3D" id="3.30.200.20">
    <property type="entry name" value="Phosphorylase Kinase, domain 1"/>
    <property type="match status" value="1"/>
</dbReference>
<feature type="region of interest" description="Disordered" evidence="6">
    <location>
        <begin position="344"/>
        <end position="402"/>
    </location>
</feature>
<feature type="region of interest" description="Disordered" evidence="6">
    <location>
        <begin position="1"/>
        <end position="30"/>
    </location>
</feature>
<feature type="domain" description="Protein kinase" evidence="7">
    <location>
        <begin position="93"/>
        <end position="450"/>
    </location>
</feature>
<dbReference type="InterPro" id="IPR008271">
    <property type="entry name" value="Ser/Thr_kinase_AS"/>
</dbReference>
<dbReference type="PROSITE" id="PS50011">
    <property type="entry name" value="PROTEIN_KINASE_DOM"/>
    <property type="match status" value="1"/>
</dbReference>
<dbReference type="EMBL" id="SNRW01016165">
    <property type="protein sequence ID" value="KAA6369646.1"/>
    <property type="molecule type" value="Genomic_DNA"/>
</dbReference>
<keyword evidence="5" id="KW-0067">ATP-binding</keyword>
<dbReference type="InterPro" id="IPR000719">
    <property type="entry name" value="Prot_kinase_dom"/>
</dbReference>
<name>A0A5J4UFU9_9EUKA</name>
<keyword evidence="3" id="KW-0547">Nucleotide-binding</keyword>
<sequence length="458" mass="52915">PTDDKTKKPDKLETTKVPGGVGKAVEKNNALDTPKSVSRVNVPQPTVIEPCNLCNTGQLQILNLKLISAPFTTGIEENEEFVATPGMLIAQRFRVVEYIGSAAFSQAIECEDIETGDHVCMKIIKNNKEYFDQSVDEIKLLHYVNVHDPEDRFHLVRMYDYFYYKEHLFIMCELLKDNLYEYQKYCNENNLPNYFTIPRLQRIAKQVLEALAFLHSLGLMHCDLKPENILIRSFSRCEVKVIDFGSSCFVTDPLSFYTQSRSYRAPEVILGVPYGRKIDIWSLGCILVEMLTGRVLFLNESLQTLLGRVTAICGQVPPEMLSRAKFRMRYFTPRGMLYELLGVDSDSGVSSDDDDEDDDDEDDDEDGDDEDEEERERKRQMKKNTHKKKTQNQRPKSGEPQYHFLYPKTTTLQQRMHTDDLLFVDFVTRLLTVDPDRRPTAIEALQHPWFNVIYPQSE</sequence>
<dbReference type="AlphaFoldDB" id="A0A5J4UFU9"/>
<dbReference type="InterPro" id="IPR050494">
    <property type="entry name" value="Ser_Thr_dual-spec_kinase"/>
</dbReference>
<feature type="non-terminal residue" evidence="8">
    <location>
        <position position="1"/>
    </location>
</feature>
<evidence type="ECO:0000259" key="7">
    <source>
        <dbReference type="PROSITE" id="PS50011"/>
    </source>
</evidence>
<evidence type="ECO:0000256" key="3">
    <source>
        <dbReference type="ARBA" id="ARBA00022741"/>
    </source>
</evidence>
<comment type="caution">
    <text evidence="8">The sequence shown here is derived from an EMBL/GenBank/DDBJ whole genome shotgun (WGS) entry which is preliminary data.</text>
</comment>
<evidence type="ECO:0000256" key="4">
    <source>
        <dbReference type="ARBA" id="ARBA00022777"/>
    </source>
</evidence>
<accession>A0A5J4UFU9</accession>
<dbReference type="OrthoDB" id="9332038at2759"/>
<gene>
    <name evidence="8" type="ORF">EZS28_034828</name>
</gene>
<dbReference type="Proteomes" id="UP000324800">
    <property type="component" value="Unassembled WGS sequence"/>
</dbReference>
<dbReference type="GO" id="GO:0004674">
    <property type="term" value="F:protein serine/threonine kinase activity"/>
    <property type="evidence" value="ECO:0007669"/>
    <property type="project" value="UniProtKB-KW"/>
</dbReference>
<dbReference type="SUPFAM" id="SSF56112">
    <property type="entry name" value="Protein kinase-like (PK-like)"/>
    <property type="match status" value="1"/>
</dbReference>
<evidence type="ECO:0000256" key="5">
    <source>
        <dbReference type="ARBA" id="ARBA00022840"/>
    </source>
</evidence>
<dbReference type="PANTHER" id="PTHR24058:SF124">
    <property type="entry name" value="PROTEIN KINASE SUPERFAMILY PROTEIN"/>
    <property type="match status" value="1"/>
</dbReference>
<dbReference type="PANTHER" id="PTHR24058">
    <property type="entry name" value="DUAL SPECIFICITY PROTEIN KINASE"/>
    <property type="match status" value="1"/>
</dbReference>
<evidence type="ECO:0000313" key="9">
    <source>
        <dbReference type="Proteomes" id="UP000324800"/>
    </source>
</evidence>
<dbReference type="CDD" id="cd14133">
    <property type="entry name" value="PKc_DYRK_like"/>
    <property type="match status" value="1"/>
</dbReference>
<dbReference type="InterPro" id="IPR011009">
    <property type="entry name" value="Kinase-like_dom_sf"/>
</dbReference>
<dbReference type="Gene3D" id="1.10.510.10">
    <property type="entry name" value="Transferase(Phosphotransferase) domain 1"/>
    <property type="match status" value="1"/>
</dbReference>
<evidence type="ECO:0000256" key="2">
    <source>
        <dbReference type="ARBA" id="ARBA00022679"/>
    </source>
</evidence>
<feature type="compositionally biased region" description="Basic residues" evidence="6">
    <location>
        <begin position="378"/>
        <end position="391"/>
    </location>
</feature>
<dbReference type="PROSITE" id="PS00108">
    <property type="entry name" value="PROTEIN_KINASE_ST"/>
    <property type="match status" value="1"/>
</dbReference>
<proteinExistence type="predicted"/>
<dbReference type="SMART" id="SM00220">
    <property type="entry name" value="S_TKc"/>
    <property type="match status" value="1"/>
</dbReference>
<keyword evidence="2" id="KW-0808">Transferase</keyword>
<dbReference type="Pfam" id="PF00069">
    <property type="entry name" value="Pkinase"/>
    <property type="match status" value="1"/>
</dbReference>